<evidence type="ECO:0000313" key="3">
    <source>
        <dbReference type="Proteomes" id="UP001651880"/>
    </source>
</evidence>
<evidence type="ECO:0008006" key="4">
    <source>
        <dbReference type="Google" id="ProtNLM"/>
    </source>
</evidence>
<protein>
    <recommendedName>
        <fullName evidence="4">Prepilin-type N-terminal cleavage/methylation domain-containing protein</fullName>
    </recommendedName>
</protein>
<name>A0ABT1NEW8_9FIRM</name>
<keyword evidence="1" id="KW-1133">Transmembrane helix</keyword>
<organism evidence="2 3">
    <name type="scientific">Lutispora saccharofermentans</name>
    <dbReference type="NCBI Taxonomy" id="3024236"/>
    <lineage>
        <taxon>Bacteria</taxon>
        <taxon>Bacillati</taxon>
        <taxon>Bacillota</taxon>
        <taxon>Clostridia</taxon>
        <taxon>Lutisporales</taxon>
        <taxon>Lutisporaceae</taxon>
        <taxon>Lutispora</taxon>
    </lineage>
</organism>
<keyword evidence="1" id="KW-0812">Transmembrane</keyword>
<proteinExistence type="predicted"/>
<accession>A0ABT1NEW8</accession>
<dbReference type="Proteomes" id="UP001651880">
    <property type="component" value="Unassembled WGS sequence"/>
</dbReference>
<dbReference type="EMBL" id="JAJEKE010000007">
    <property type="protein sequence ID" value="MCQ1529810.1"/>
    <property type="molecule type" value="Genomic_DNA"/>
</dbReference>
<gene>
    <name evidence="2" type="ORF">LJD61_09670</name>
</gene>
<evidence type="ECO:0000313" key="2">
    <source>
        <dbReference type="EMBL" id="MCQ1529810.1"/>
    </source>
</evidence>
<reference evidence="2 3" key="1">
    <citation type="submission" date="2021-10" db="EMBL/GenBank/DDBJ databases">
        <title>Lutispora strain m25 sp. nov., a thermophilic, non-spore-forming bacterium isolated from a lab-scale methanogenic bioreactor digesting anaerobic sludge.</title>
        <authorList>
            <person name="El Houari A."/>
            <person name="Mcdonald J."/>
        </authorList>
    </citation>
    <scope>NUCLEOTIDE SEQUENCE [LARGE SCALE GENOMIC DNA]</scope>
    <source>
        <strain evidence="3">m25</strain>
    </source>
</reference>
<comment type="caution">
    <text evidence="2">The sequence shown here is derived from an EMBL/GenBank/DDBJ whole genome shotgun (WGS) entry which is preliminary data.</text>
</comment>
<keyword evidence="1" id="KW-0472">Membrane</keyword>
<keyword evidence="3" id="KW-1185">Reference proteome</keyword>
<evidence type="ECO:0000256" key="1">
    <source>
        <dbReference type="SAM" id="Phobius"/>
    </source>
</evidence>
<sequence length="118" mass="13473">MKTRLNLGFTIIEIIFSLAVFAVLFIAISSLMLTTLKVSQSAKYQYQATSLAQKRFEEIKASKTVETGLKNYECDEYKISEEIQAVEEYNGRVYKVIIKVSREEEVLDIIEGLKIIVP</sequence>
<feature type="transmembrane region" description="Helical" evidence="1">
    <location>
        <begin position="7"/>
        <end position="33"/>
    </location>
</feature>
<dbReference type="RefSeq" id="WP_255227329.1">
    <property type="nucleotide sequence ID" value="NZ_JAJEKE010000007.1"/>
</dbReference>